<evidence type="ECO:0000256" key="3">
    <source>
        <dbReference type="ARBA" id="ARBA00022857"/>
    </source>
</evidence>
<feature type="domain" description="Glucose-6-phosphate dehydrogenase C-terminal" evidence="7">
    <location>
        <begin position="174"/>
        <end position="447"/>
    </location>
</feature>
<dbReference type="Proteomes" id="UP001260072">
    <property type="component" value="Unassembled WGS sequence"/>
</dbReference>
<dbReference type="EMBL" id="JAVKGS010000001">
    <property type="protein sequence ID" value="MDR5690967.1"/>
    <property type="molecule type" value="Genomic_DNA"/>
</dbReference>
<dbReference type="InterPro" id="IPR022675">
    <property type="entry name" value="G6P_DH_C"/>
</dbReference>
<evidence type="ECO:0000256" key="2">
    <source>
        <dbReference type="ARBA" id="ARBA00022526"/>
    </source>
</evidence>
<evidence type="ECO:0000256" key="1">
    <source>
        <dbReference type="ARBA" id="ARBA00004937"/>
    </source>
</evidence>
<proteinExistence type="predicted"/>
<dbReference type="EC" id="1.1.1.49" evidence="8"/>
<dbReference type="InterPro" id="IPR036291">
    <property type="entry name" value="NAD(P)-bd_dom_sf"/>
</dbReference>
<dbReference type="NCBIfam" id="NF009492">
    <property type="entry name" value="PRK12853.1-3"/>
    <property type="match status" value="1"/>
</dbReference>
<keyword evidence="9" id="KW-1185">Reference proteome</keyword>
<evidence type="ECO:0000259" key="7">
    <source>
        <dbReference type="Pfam" id="PF02781"/>
    </source>
</evidence>
<evidence type="ECO:0000256" key="5">
    <source>
        <dbReference type="ARBA" id="ARBA00023277"/>
    </source>
</evidence>
<keyword evidence="5" id="KW-0119">Carbohydrate metabolism</keyword>
<organism evidence="8 9">
    <name type="scientific">Agromyces indicus</name>
    <dbReference type="NCBI Taxonomy" id="758919"/>
    <lineage>
        <taxon>Bacteria</taxon>
        <taxon>Bacillati</taxon>
        <taxon>Actinomycetota</taxon>
        <taxon>Actinomycetes</taxon>
        <taxon>Micrococcales</taxon>
        <taxon>Microbacteriaceae</taxon>
        <taxon>Agromyces</taxon>
    </lineage>
</organism>
<evidence type="ECO:0000259" key="6">
    <source>
        <dbReference type="Pfam" id="PF00479"/>
    </source>
</evidence>
<reference evidence="9" key="1">
    <citation type="submission" date="2023-07" db="EMBL/GenBank/DDBJ databases">
        <title>Description of three actinobacteria isolated from air of manufacturing shop in a pharmaceutical factory.</title>
        <authorList>
            <person name="Zhang D.-F."/>
        </authorList>
    </citation>
    <scope>NUCLEOTIDE SEQUENCE [LARGE SCALE GENOMIC DNA]</scope>
    <source>
        <strain evidence="9">CCTCC AB 2011122</strain>
    </source>
</reference>
<dbReference type="Pfam" id="PF02781">
    <property type="entry name" value="G6PD_C"/>
    <property type="match status" value="1"/>
</dbReference>
<dbReference type="PRINTS" id="PR00079">
    <property type="entry name" value="G6PDHDRGNASE"/>
</dbReference>
<dbReference type="RefSeq" id="WP_310519639.1">
    <property type="nucleotide sequence ID" value="NZ_BAABBS010000004.1"/>
</dbReference>
<keyword evidence="2" id="KW-0313">Glucose metabolism</keyword>
<dbReference type="InterPro" id="IPR001282">
    <property type="entry name" value="G6P_DH"/>
</dbReference>
<dbReference type="Gene3D" id="3.30.360.10">
    <property type="entry name" value="Dihydrodipicolinate Reductase, domain 2"/>
    <property type="match status" value="1"/>
</dbReference>
<accession>A0ABU1FI03</accession>
<dbReference type="Gene3D" id="3.40.50.720">
    <property type="entry name" value="NAD(P)-binding Rossmann-like Domain"/>
    <property type="match status" value="1"/>
</dbReference>
<dbReference type="PIRSF" id="PIRSF000110">
    <property type="entry name" value="G6PD"/>
    <property type="match status" value="1"/>
</dbReference>
<name>A0ABU1FI03_9MICO</name>
<evidence type="ECO:0000313" key="9">
    <source>
        <dbReference type="Proteomes" id="UP001260072"/>
    </source>
</evidence>
<gene>
    <name evidence="8" type="ORF">RH861_02710</name>
</gene>
<dbReference type="InterPro" id="IPR022674">
    <property type="entry name" value="G6P_DH_NAD-bd"/>
</dbReference>
<evidence type="ECO:0000256" key="4">
    <source>
        <dbReference type="ARBA" id="ARBA00023002"/>
    </source>
</evidence>
<evidence type="ECO:0000313" key="8">
    <source>
        <dbReference type="EMBL" id="MDR5690967.1"/>
    </source>
</evidence>
<comment type="pathway">
    <text evidence="1">Carbohydrate degradation; pentose phosphate pathway; D-ribulose 5-phosphate from D-glucose 6-phosphate (oxidative stage): step 1/3.</text>
</comment>
<dbReference type="SUPFAM" id="SSF51735">
    <property type="entry name" value="NAD(P)-binding Rossmann-fold domains"/>
    <property type="match status" value="1"/>
</dbReference>
<comment type="caution">
    <text evidence="8">The sequence shown here is derived from an EMBL/GenBank/DDBJ whole genome shotgun (WGS) entry which is preliminary data.</text>
</comment>
<sequence length="449" mass="48690">MTVSATLLILGADGDLTSRLLLPGLGTLLAAHDLDLEVVGSGLRDLDEDTWRGLVASALGAVPEGRRMPLLASTRYFRADATDPEALSRLLDECAAVPVVYFALPPAVTARVCLALEAIDTPEDLRLALEKPFGTDRESARALNELLTRIVPERQVYRIDHFLGRATVLNILGTRFANRLIEPVWNRGAIERVEIVYDETLGLEGRAGYYDRAGALVDMVQSHLLAVLALVAMEPIDRVDEVALRDAVAEVLRRTAVRDDDPVTASRRARYTAGEVAGRDLPGYADEPGVDPRLGTETLAEVVVEVDADRWRGVPFVLRSGKALGRARKVARAVFRPAAPIDGLEGRPHSDWIELDLRSGEVEVGLTMNGGGDPFVLEQTTLVAKQVPGALLPYGEVLKGILNDDPTLSIRGDVAEESWRIVEPVLEAWRAGRVPLEAYPAGSTGPDGW</sequence>
<dbReference type="PANTHER" id="PTHR23429">
    <property type="entry name" value="GLUCOSE-6-PHOSPHATE 1-DEHYDROGENASE G6PD"/>
    <property type="match status" value="1"/>
</dbReference>
<dbReference type="Pfam" id="PF00479">
    <property type="entry name" value="G6PD_N"/>
    <property type="match status" value="1"/>
</dbReference>
<keyword evidence="4 8" id="KW-0560">Oxidoreductase</keyword>
<feature type="domain" description="Glucose-6-phosphate dehydrogenase NAD-binding" evidence="6">
    <location>
        <begin position="9"/>
        <end position="170"/>
    </location>
</feature>
<keyword evidence="3" id="KW-0521">NADP</keyword>
<dbReference type="PANTHER" id="PTHR23429:SF0">
    <property type="entry name" value="GLUCOSE-6-PHOSPHATE 1-DEHYDROGENASE"/>
    <property type="match status" value="1"/>
</dbReference>
<dbReference type="GO" id="GO:0004345">
    <property type="term" value="F:glucose-6-phosphate dehydrogenase activity"/>
    <property type="evidence" value="ECO:0007669"/>
    <property type="project" value="UniProtKB-EC"/>
</dbReference>
<dbReference type="SUPFAM" id="SSF55347">
    <property type="entry name" value="Glyceraldehyde-3-phosphate dehydrogenase-like, C-terminal domain"/>
    <property type="match status" value="1"/>
</dbReference>
<protein>
    <submittedName>
        <fullName evidence="8">Glucose-6-phosphate dehydrogenase</fullName>
        <ecNumber evidence="8">1.1.1.49</ecNumber>
    </submittedName>
</protein>